<reference evidence="2" key="1">
    <citation type="submission" date="2021-04" db="EMBL/GenBank/DDBJ databases">
        <title>Genomic insights into ecological role and evolution of a novel Thermoplasmata order Candidatus Sysuiplasmatales.</title>
        <authorList>
            <person name="Yuan Y."/>
        </authorList>
    </citation>
    <scope>NUCLEOTIDE SEQUENCE</scope>
    <source>
        <strain evidence="3">TUT19-bin139</strain>
        <strain evidence="2">YP2-bin.285</strain>
    </source>
</reference>
<dbReference type="InterPro" id="IPR013321">
    <property type="entry name" value="Arc_rbn_hlx_hlx"/>
</dbReference>
<dbReference type="CDD" id="cd22231">
    <property type="entry name" value="RHH_NikR_HicB-like"/>
    <property type="match status" value="1"/>
</dbReference>
<dbReference type="InterPro" id="IPR010985">
    <property type="entry name" value="Ribbon_hlx_hlx"/>
</dbReference>
<dbReference type="SUPFAM" id="SSF47598">
    <property type="entry name" value="Ribbon-helix-helix"/>
    <property type="match status" value="2"/>
</dbReference>
<comment type="caution">
    <text evidence="2">The sequence shown here is derived from an EMBL/GenBank/DDBJ whole genome shotgun (WGS) entry which is preliminary data.</text>
</comment>
<evidence type="ECO:0000313" key="4">
    <source>
        <dbReference type="Proteomes" id="UP000716004"/>
    </source>
</evidence>
<dbReference type="EMBL" id="JAGVSJ010000018">
    <property type="protein sequence ID" value="MBX8632219.1"/>
    <property type="molecule type" value="Genomic_DNA"/>
</dbReference>
<evidence type="ECO:0000313" key="3">
    <source>
        <dbReference type="EMBL" id="MBX8644866.1"/>
    </source>
</evidence>
<gene>
    <name evidence="2" type="ORF">J9259_06860</name>
    <name evidence="3" type="ORF">KIY12_09150</name>
</gene>
<dbReference type="PANTHER" id="PTHR36215:SF1">
    <property type="entry name" value="BLL4998 PROTEIN"/>
    <property type="match status" value="1"/>
</dbReference>
<proteinExistence type="predicted"/>
<feature type="domain" description="Ribbon-helix-helix protein CopG" evidence="1">
    <location>
        <begin position="8"/>
        <end position="48"/>
    </location>
</feature>
<dbReference type="Gene3D" id="1.10.1220.10">
    <property type="entry name" value="Met repressor-like"/>
    <property type="match status" value="1"/>
</dbReference>
<sequence>MVETVESERVTIRLDHESLNALETLVSSGKYSNISEVMRAAIEQFIERNFSPRHIEKITVELPKGNAVELQRLVRKGDSVSVDDAIRNAVREYLRRRLSPKISEKRK</sequence>
<dbReference type="Proteomes" id="UP000716004">
    <property type="component" value="Unassembled WGS sequence"/>
</dbReference>
<name>A0A8J8CBK9_9ARCH</name>
<protein>
    <submittedName>
        <fullName evidence="2">Ribbon-helix-helix protein, CopG family</fullName>
    </submittedName>
</protein>
<dbReference type="GO" id="GO:0006355">
    <property type="term" value="P:regulation of DNA-templated transcription"/>
    <property type="evidence" value="ECO:0007669"/>
    <property type="project" value="InterPro"/>
</dbReference>
<organism evidence="2 4">
    <name type="scientific">Candidatus Sysuiplasma superficiale</name>
    <dbReference type="NCBI Taxonomy" id="2823368"/>
    <lineage>
        <taxon>Archaea</taxon>
        <taxon>Methanobacteriati</taxon>
        <taxon>Thermoplasmatota</taxon>
        <taxon>Thermoplasmata</taxon>
        <taxon>Candidatus Sysuiplasmatales</taxon>
        <taxon>Candidatus Sysuiplasmataceae</taxon>
        <taxon>Candidatus Sysuiplasma</taxon>
    </lineage>
</organism>
<dbReference type="EMBL" id="JAHEAC010000114">
    <property type="protein sequence ID" value="MBX8644866.1"/>
    <property type="molecule type" value="Genomic_DNA"/>
</dbReference>
<dbReference type="AlphaFoldDB" id="A0A8J8CBK9"/>
<dbReference type="Pfam" id="PF01402">
    <property type="entry name" value="RHH_1"/>
    <property type="match status" value="1"/>
</dbReference>
<dbReference type="Proteomes" id="UP000750197">
    <property type="component" value="Unassembled WGS sequence"/>
</dbReference>
<evidence type="ECO:0000259" key="1">
    <source>
        <dbReference type="Pfam" id="PF01402"/>
    </source>
</evidence>
<dbReference type="PANTHER" id="PTHR36215">
    <property type="entry name" value="BLL4998 PROTEIN"/>
    <property type="match status" value="1"/>
</dbReference>
<evidence type="ECO:0000313" key="2">
    <source>
        <dbReference type="EMBL" id="MBX8632219.1"/>
    </source>
</evidence>
<accession>A0A8J8CBK9</accession>
<dbReference type="InterPro" id="IPR002145">
    <property type="entry name" value="CopG"/>
</dbReference>